<organism evidence="4 5">
    <name type="scientific">Kwoniella shivajii</name>
    <dbReference type="NCBI Taxonomy" id="564305"/>
    <lineage>
        <taxon>Eukaryota</taxon>
        <taxon>Fungi</taxon>
        <taxon>Dikarya</taxon>
        <taxon>Basidiomycota</taxon>
        <taxon>Agaricomycotina</taxon>
        <taxon>Tremellomycetes</taxon>
        <taxon>Tremellales</taxon>
        <taxon>Cryptococcaceae</taxon>
        <taxon>Kwoniella</taxon>
    </lineage>
</organism>
<evidence type="ECO:0000256" key="1">
    <source>
        <dbReference type="ARBA" id="ARBA00022574"/>
    </source>
</evidence>
<feature type="compositionally biased region" description="Polar residues" evidence="3">
    <location>
        <begin position="75"/>
        <end position="93"/>
    </location>
</feature>
<dbReference type="Gene3D" id="2.130.10.10">
    <property type="entry name" value="YVTN repeat-like/Quinoprotein amine dehydrogenase"/>
    <property type="match status" value="1"/>
</dbReference>
<protein>
    <recommendedName>
        <fullName evidence="6">WD-repeat protein</fullName>
    </recommendedName>
</protein>
<sequence length="555" mass="61031">MSGPLGDLPGMSFDPIRNRYFPIPRGPPSNLTEEDNRPTPFPTYPHNSANSDYSLARSDGSRFINPNSHALPRSNPISNLTSNESSNFASRGNSDSEGGQPGGSGNGSLTRTRTGTGTPAVRGSGSVNTNGNGTRKEPNPGAFGSKLWQSQNQMHGHAGDETRMRNLEEISNPPPGCLSGSHHVKRNSYRFGGFDDKETIERVAKIKKGRFGIRYNGKTNDRHLSAQENILSNLELEEEHNHCGCHGEVITDYKAFGDEAYYATTDHGKVIMHNRNGNTAIFSVCAQNLVGMHCDTPRLIMMAIAGGSEPHVHLFKRDPEMLEHVFMTHSELNLYQSEIYGLSGFDDICTLGGIKSITTINYSGPSLRSSRRKLSSDALAVHQSSKDLVYVGQRSGDVSLEDLRTNPRNPNVVARTVKGKAVVEVKRLSDAAVPWGVIVSGMSHEMLLFDVRYGSEPLKVFKGHFNTFHSSVALATTSDDKLLFASSSDRRIRAWSTLTGEPVLPPLSNEWELHDEHAKNPLNKVFEHRITHLDINDELGLDAVVRGDLYRFGRA</sequence>
<dbReference type="PANTHER" id="PTHR44472">
    <property type="entry name" value="DDB1- AND CUL4-ASSOCIATED FACTOR 4-RELATED"/>
    <property type="match status" value="1"/>
</dbReference>
<keyword evidence="1" id="KW-0853">WD repeat</keyword>
<dbReference type="SUPFAM" id="SSF50978">
    <property type="entry name" value="WD40 repeat-like"/>
    <property type="match status" value="1"/>
</dbReference>
<dbReference type="InterPro" id="IPR036322">
    <property type="entry name" value="WD40_repeat_dom_sf"/>
</dbReference>
<evidence type="ECO:0000256" key="2">
    <source>
        <dbReference type="ARBA" id="ARBA00022737"/>
    </source>
</evidence>
<evidence type="ECO:0000313" key="4">
    <source>
        <dbReference type="EMBL" id="WRT63215.1"/>
    </source>
</evidence>
<reference evidence="4 5" key="1">
    <citation type="submission" date="2024-01" db="EMBL/GenBank/DDBJ databases">
        <title>Comparative genomics of Cryptococcus and Kwoniella reveals pathogenesis evolution and contrasting modes of karyotype evolution via chromosome fusion or intercentromeric recombination.</title>
        <authorList>
            <person name="Coelho M.A."/>
            <person name="David-Palma M."/>
            <person name="Shea T."/>
            <person name="Bowers K."/>
            <person name="McGinley-Smith S."/>
            <person name="Mohammad A.W."/>
            <person name="Gnirke A."/>
            <person name="Yurkov A.M."/>
            <person name="Nowrousian M."/>
            <person name="Sun S."/>
            <person name="Cuomo C.A."/>
            <person name="Heitman J."/>
        </authorList>
    </citation>
    <scope>NUCLEOTIDE SEQUENCE [LARGE SCALE GENOMIC DNA]</scope>
    <source>
        <strain evidence="4">CBS 11374</strain>
    </source>
</reference>
<dbReference type="InterPro" id="IPR052254">
    <property type="entry name" value="CUL4-DDB1_E3_ligase_receptor"/>
</dbReference>
<evidence type="ECO:0000256" key="3">
    <source>
        <dbReference type="SAM" id="MobiDB-lite"/>
    </source>
</evidence>
<feature type="compositionally biased region" description="Low complexity" evidence="3">
    <location>
        <begin position="107"/>
        <end position="133"/>
    </location>
</feature>
<name>A0ABZ1CPS9_9TREE</name>
<evidence type="ECO:0000313" key="5">
    <source>
        <dbReference type="Proteomes" id="UP001329825"/>
    </source>
</evidence>
<keyword evidence="5" id="KW-1185">Reference proteome</keyword>
<accession>A0ABZ1CPS9</accession>
<dbReference type="EMBL" id="CP141881">
    <property type="protein sequence ID" value="WRT63215.1"/>
    <property type="molecule type" value="Genomic_DNA"/>
</dbReference>
<feature type="region of interest" description="Disordered" evidence="3">
    <location>
        <begin position="1"/>
        <end position="147"/>
    </location>
</feature>
<dbReference type="RefSeq" id="XP_062787955.1">
    <property type="nucleotide sequence ID" value="XM_062931904.1"/>
</dbReference>
<dbReference type="Proteomes" id="UP001329825">
    <property type="component" value="Chromosome 1"/>
</dbReference>
<keyword evidence="2" id="KW-0677">Repeat</keyword>
<dbReference type="PANTHER" id="PTHR44472:SF1">
    <property type="entry name" value="DDB1 AND CUL4 ASSOCIATED FACTOR 4"/>
    <property type="match status" value="1"/>
</dbReference>
<dbReference type="InterPro" id="IPR015943">
    <property type="entry name" value="WD40/YVTN_repeat-like_dom_sf"/>
</dbReference>
<gene>
    <name evidence="4" type="ORF">IL334_000118</name>
</gene>
<dbReference type="GeneID" id="87952249"/>
<evidence type="ECO:0008006" key="6">
    <source>
        <dbReference type="Google" id="ProtNLM"/>
    </source>
</evidence>
<proteinExistence type="predicted"/>